<dbReference type="OrthoDB" id="9808460at2"/>
<feature type="binding site" evidence="11 12">
    <location>
        <begin position="20"/>
        <end position="22"/>
    </location>
    <ligand>
        <name>substrate</name>
    </ligand>
</feature>
<dbReference type="SUPFAM" id="SSF53748">
    <property type="entry name" value="Phosphoglycerate kinase"/>
    <property type="match status" value="1"/>
</dbReference>
<dbReference type="FunFam" id="3.40.50.1260:FF:000002">
    <property type="entry name" value="Phosphoglycerate kinase"/>
    <property type="match status" value="1"/>
</dbReference>
<dbReference type="GO" id="GO:0006096">
    <property type="term" value="P:glycolytic process"/>
    <property type="evidence" value="ECO:0007669"/>
    <property type="project" value="UniProtKB-UniRule"/>
</dbReference>
<reference evidence="16" key="2">
    <citation type="journal article" date="2018" name="Environ. Microbiol.">
        <title>Bloom of a denitrifying methanotroph, 'Candidatus Methylomirabilis limnetica', in a deep stratified lake.</title>
        <authorList>
            <person name="Graf J.S."/>
            <person name="Mayr M.J."/>
            <person name="Marchant H.K."/>
            <person name="Tienken D."/>
            <person name="Hach P.F."/>
            <person name="Brand A."/>
            <person name="Schubert C.J."/>
            <person name="Kuypers M.M."/>
            <person name="Milucka J."/>
        </authorList>
    </citation>
    <scope>NUCLEOTIDE SEQUENCE [LARGE SCALE GENOMIC DNA]</scope>
    <source>
        <strain evidence="16">Zug</strain>
    </source>
</reference>
<dbReference type="GO" id="GO:0004618">
    <property type="term" value="F:phosphoglycerate kinase activity"/>
    <property type="evidence" value="ECO:0007669"/>
    <property type="project" value="UniProtKB-UniRule"/>
</dbReference>
<feature type="binding site" evidence="11 13">
    <location>
        <position position="292"/>
    </location>
    <ligand>
        <name>ATP</name>
        <dbReference type="ChEBI" id="CHEBI:30616"/>
    </ligand>
</feature>
<evidence type="ECO:0000256" key="11">
    <source>
        <dbReference type="HAMAP-Rule" id="MF_00145"/>
    </source>
</evidence>
<dbReference type="FunFam" id="3.40.50.1260:FF:000007">
    <property type="entry name" value="Phosphoglycerate kinase"/>
    <property type="match status" value="1"/>
</dbReference>
<organism evidence="15 16">
    <name type="scientific">Candidatus Methylomirabilis limnetica</name>
    <dbReference type="NCBI Taxonomy" id="2033718"/>
    <lineage>
        <taxon>Bacteria</taxon>
        <taxon>Candidatus Methylomirabilota</taxon>
        <taxon>Candidatus Methylomirabilia</taxon>
        <taxon>Candidatus Methylomirabilales</taxon>
        <taxon>Candidatus Methylomirabilaceae</taxon>
        <taxon>Candidatus Methylomirabilis</taxon>
    </lineage>
</organism>
<feature type="binding site" evidence="11 13">
    <location>
        <begin position="349"/>
        <end position="352"/>
    </location>
    <ligand>
        <name>ATP</name>
        <dbReference type="ChEBI" id="CHEBI:30616"/>
    </ligand>
</feature>
<feature type="binding site" evidence="12">
    <location>
        <position position="118"/>
    </location>
    <ligand>
        <name>(2R)-3-phosphoglycerate</name>
        <dbReference type="ChEBI" id="CHEBI:58272"/>
    </ligand>
</feature>
<evidence type="ECO:0000256" key="2">
    <source>
        <dbReference type="ARBA" id="ARBA00004496"/>
    </source>
</evidence>
<proteinExistence type="inferred from homology"/>
<evidence type="ECO:0000256" key="8">
    <source>
        <dbReference type="ARBA" id="ARBA00022741"/>
    </source>
</evidence>
<keyword evidence="9 11" id="KW-0418">Kinase</keyword>
<dbReference type="GO" id="GO:0005829">
    <property type="term" value="C:cytosol"/>
    <property type="evidence" value="ECO:0007669"/>
    <property type="project" value="TreeGrafter"/>
</dbReference>
<evidence type="ECO:0000256" key="9">
    <source>
        <dbReference type="ARBA" id="ARBA00022777"/>
    </source>
</evidence>
<dbReference type="AlphaFoldDB" id="A0A2T4TXF8"/>
<evidence type="ECO:0000256" key="12">
    <source>
        <dbReference type="PIRSR" id="PIRSR000724-1"/>
    </source>
</evidence>
<keyword evidence="10 11" id="KW-0067">ATP-binding</keyword>
<keyword evidence="16" id="KW-1185">Reference proteome</keyword>
<dbReference type="UniPathway" id="UPA00109">
    <property type="reaction ID" value="UER00185"/>
</dbReference>
<evidence type="ECO:0000256" key="5">
    <source>
        <dbReference type="ARBA" id="ARBA00013061"/>
    </source>
</evidence>
<dbReference type="InterPro" id="IPR015824">
    <property type="entry name" value="Phosphoglycerate_kinase_N"/>
</dbReference>
<comment type="similarity">
    <text evidence="3 11 14">Belongs to the phosphoglycerate kinase family.</text>
</comment>
<feature type="binding site" evidence="11 13">
    <location>
        <position position="323"/>
    </location>
    <ligand>
        <name>ATP</name>
        <dbReference type="ChEBI" id="CHEBI:30616"/>
    </ligand>
</feature>
<feature type="binding site" evidence="12">
    <location>
        <position position="36"/>
    </location>
    <ligand>
        <name>(2R)-3-phosphoglycerate</name>
        <dbReference type="ChEBI" id="CHEBI:58272"/>
    </ligand>
</feature>
<name>A0A2T4TXF8_9BACT</name>
<dbReference type="HAMAP" id="MF_00145">
    <property type="entry name" value="Phosphoglyc_kinase"/>
    <property type="match status" value="1"/>
</dbReference>
<dbReference type="EMBL" id="NVQC01000022">
    <property type="protein sequence ID" value="PTL35798.1"/>
    <property type="molecule type" value="Genomic_DNA"/>
</dbReference>
<dbReference type="Gene3D" id="3.40.50.1260">
    <property type="entry name" value="Phosphoglycerate kinase, N-terminal domain"/>
    <property type="match status" value="2"/>
</dbReference>
<gene>
    <name evidence="11 15" type="primary">pgk</name>
    <name evidence="15" type="ORF">CLG94_08565</name>
</gene>
<sequence>MKLCIDDLELQGKRLLIRVDFNVPIDEQGTITDDTRIRAALPTINHAIRHGAKVLLISHLGRPKGGPNPKFSLEPAAGRLAALLGSPVELAEDCVGSGVKARIDRMAPGQVLMLENCRFHPEEEKNDEAFAMALAELCDLYVNDAFGTAHRAHASTVGVTGFVKQSASGFLMREELKQLGALLDSPKRPFIAILGGAKVSDKIGVLANLLSKVDSLLIGGGMAYTFLKAQGHEVGNSRVEADGLRIAQETMEQARHLNVAIHLPSDHVIAERIGADAPTRTVDGTIPIGFMGLDIGPATIGRFILEVERAKTILWNGPMGVFELLPFREGTFALAKAIATCRAHSIIGGGDTAAAVSLAGVADQMTHISTGGGASLEFLEGKELPGIAALTDRVEGIG</sequence>
<dbReference type="PANTHER" id="PTHR11406">
    <property type="entry name" value="PHOSPHOGLYCERATE KINASE"/>
    <property type="match status" value="1"/>
</dbReference>
<dbReference type="GO" id="GO:0005524">
    <property type="term" value="F:ATP binding"/>
    <property type="evidence" value="ECO:0007669"/>
    <property type="project" value="UniProtKB-KW"/>
</dbReference>
<comment type="subcellular location">
    <subcellularLocation>
        <location evidence="2 11">Cytoplasm</location>
    </subcellularLocation>
</comment>
<evidence type="ECO:0000256" key="4">
    <source>
        <dbReference type="ARBA" id="ARBA00011245"/>
    </source>
</evidence>
<evidence type="ECO:0000313" key="15">
    <source>
        <dbReference type="EMBL" id="PTL35798.1"/>
    </source>
</evidence>
<dbReference type="GO" id="GO:0043531">
    <property type="term" value="F:ADP binding"/>
    <property type="evidence" value="ECO:0007669"/>
    <property type="project" value="TreeGrafter"/>
</dbReference>
<dbReference type="RefSeq" id="WP_107562620.1">
    <property type="nucleotide sequence ID" value="NZ_NVQC01000022.1"/>
</dbReference>
<evidence type="ECO:0000256" key="1">
    <source>
        <dbReference type="ARBA" id="ARBA00000642"/>
    </source>
</evidence>
<dbReference type="Pfam" id="PF00162">
    <property type="entry name" value="PGK"/>
    <property type="match status" value="1"/>
</dbReference>
<feature type="binding site" evidence="11 12">
    <location>
        <begin position="59"/>
        <end position="62"/>
    </location>
    <ligand>
        <name>substrate</name>
    </ligand>
</feature>
<feature type="binding site" evidence="11">
    <location>
        <position position="36"/>
    </location>
    <ligand>
        <name>substrate</name>
    </ligand>
</feature>
<dbReference type="PRINTS" id="PR00477">
    <property type="entry name" value="PHGLYCKINASE"/>
</dbReference>
<dbReference type="PANTHER" id="PTHR11406:SF23">
    <property type="entry name" value="PHOSPHOGLYCERATE KINASE 1, CHLOROPLASTIC-RELATED"/>
    <property type="match status" value="1"/>
</dbReference>
<protein>
    <recommendedName>
        <fullName evidence="5 11">Phosphoglycerate kinase</fullName>
        <ecNumber evidence="5 11">2.7.2.3</ecNumber>
    </recommendedName>
</protein>
<feature type="binding site" evidence="11">
    <location>
        <position position="118"/>
    </location>
    <ligand>
        <name>substrate</name>
    </ligand>
</feature>
<dbReference type="GO" id="GO:0006094">
    <property type="term" value="P:gluconeogenesis"/>
    <property type="evidence" value="ECO:0007669"/>
    <property type="project" value="TreeGrafter"/>
</dbReference>
<keyword evidence="7 11" id="KW-0808">Transferase</keyword>
<dbReference type="InterPro" id="IPR036043">
    <property type="entry name" value="Phosphoglycerate_kinase_sf"/>
</dbReference>
<feature type="binding site" evidence="11 13">
    <location>
        <position position="202"/>
    </location>
    <ligand>
        <name>ATP</name>
        <dbReference type="ChEBI" id="CHEBI:30616"/>
    </ligand>
</feature>
<feature type="binding site" evidence="11">
    <location>
        <position position="151"/>
    </location>
    <ligand>
        <name>substrate</name>
    </ligand>
</feature>
<comment type="catalytic activity">
    <reaction evidence="1 11 14">
        <text>(2R)-3-phosphoglycerate + ATP = (2R)-3-phospho-glyceroyl phosphate + ADP</text>
        <dbReference type="Rhea" id="RHEA:14801"/>
        <dbReference type="ChEBI" id="CHEBI:30616"/>
        <dbReference type="ChEBI" id="CHEBI:57604"/>
        <dbReference type="ChEBI" id="CHEBI:58272"/>
        <dbReference type="ChEBI" id="CHEBI:456216"/>
        <dbReference type="EC" id="2.7.2.3"/>
    </reaction>
</comment>
<evidence type="ECO:0000256" key="6">
    <source>
        <dbReference type="ARBA" id="ARBA00022490"/>
    </source>
</evidence>
<evidence type="ECO:0000256" key="13">
    <source>
        <dbReference type="PIRSR" id="PIRSR000724-2"/>
    </source>
</evidence>
<reference evidence="15 16" key="1">
    <citation type="submission" date="2017-09" db="EMBL/GenBank/DDBJ databases">
        <title>Bloom of a denitrifying methanotroph, Candidatus Methylomirabilis limnetica, in a deep stratified lake.</title>
        <authorList>
            <person name="Graf J.S."/>
            <person name="Marchant H.K."/>
            <person name="Tienken D."/>
            <person name="Hach P.F."/>
            <person name="Brand A."/>
            <person name="Schubert C.J."/>
            <person name="Kuypers M.M."/>
            <person name="Milucka J."/>
        </authorList>
    </citation>
    <scope>NUCLEOTIDE SEQUENCE [LARGE SCALE GENOMIC DNA]</scope>
    <source>
        <strain evidence="15 16">Zug</strain>
    </source>
</reference>
<keyword evidence="8 11" id="KW-0547">Nucleotide-binding</keyword>
<comment type="pathway">
    <text evidence="11">Carbohydrate degradation; glycolysis; pyruvate from D-glyceraldehyde 3-phosphate: step 2/5.</text>
</comment>
<keyword evidence="11" id="KW-0324">Glycolysis</keyword>
<evidence type="ECO:0000256" key="3">
    <source>
        <dbReference type="ARBA" id="ARBA00008982"/>
    </source>
</evidence>
<evidence type="ECO:0000256" key="7">
    <source>
        <dbReference type="ARBA" id="ARBA00022679"/>
    </source>
</evidence>
<evidence type="ECO:0000256" key="14">
    <source>
        <dbReference type="RuleBase" id="RU000532"/>
    </source>
</evidence>
<dbReference type="CDD" id="cd00318">
    <property type="entry name" value="Phosphoglycerate_kinase"/>
    <property type="match status" value="1"/>
</dbReference>
<dbReference type="PIRSF" id="PIRSF000724">
    <property type="entry name" value="Pgk"/>
    <property type="match status" value="1"/>
</dbReference>
<comment type="caution">
    <text evidence="15">The sequence shown here is derived from an EMBL/GenBank/DDBJ whole genome shotgun (WGS) entry which is preliminary data.</text>
</comment>
<evidence type="ECO:0000313" key="16">
    <source>
        <dbReference type="Proteomes" id="UP000241436"/>
    </source>
</evidence>
<comment type="subunit">
    <text evidence="4 11">Monomer.</text>
</comment>
<accession>A0A2T4TXF8</accession>
<keyword evidence="6 11" id="KW-0963">Cytoplasm</keyword>
<evidence type="ECO:0000256" key="10">
    <source>
        <dbReference type="ARBA" id="ARBA00022840"/>
    </source>
</evidence>
<dbReference type="Proteomes" id="UP000241436">
    <property type="component" value="Unassembled WGS sequence"/>
</dbReference>
<dbReference type="EC" id="2.7.2.3" evidence="5 11"/>
<feature type="binding site" evidence="12">
    <location>
        <position position="151"/>
    </location>
    <ligand>
        <name>(2R)-3-phosphoglycerate</name>
        <dbReference type="ChEBI" id="CHEBI:58272"/>
    </ligand>
</feature>
<dbReference type="InterPro" id="IPR001576">
    <property type="entry name" value="Phosphoglycerate_kinase"/>
</dbReference>